<accession>C4K3T2</accession>
<dbReference type="EMBL" id="CP001277">
    <property type="protein sequence ID" value="ACQ67225.1"/>
    <property type="molecule type" value="Genomic_DNA"/>
</dbReference>
<gene>
    <name evidence="1" type="ordered locus">HDEF_0471</name>
</gene>
<protein>
    <submittedName>
        <fullName evidence="1">Uncharacterized protein</fullName>
    </submittedName>
</protein>
<keyword evidence="2" id="KW-1185">Reference proteome</keyword>
<evidence type="ECO:0000313" key="2">
    <source>
        <dbReference type="Proteomes" id="UP000002334"/>
    </source>
</evidence>
<dbReference type="Proteomes" id="UP000002334">
    <property type="component" value="Chromosome"/>
</dbReference>
<evidence type="ECO:0000313" key="1">
    <source>
        <dbReference type="EMBL" id="ACQ67225.1"/>
    </source>
</evidence>
<sequence>MSAMITKPNMLMEITKSRQVVIKKDNSKIECFNTSLEEKNFLLLIRAEKAAQKTTDAKTKVMALVNSEKNRGMDKMQEGGVSTLAFIWAVIDNRKAREFKESFILPYLLQEMTQVLSTTLSADHLALKYGLSQRQVLNVIRWAQTSSDLTQAHPPILNKTDKARHNLMSVKSG</sequence>
<dbReference type="KEGG" id="hde:HDEF_0471"/>
<dbReference type="AlphaFoldDB" id="C4K3T2"/>
<organism evidence="1 2">
    <name type="scientific">Hamiltonella defensa subsp. Acyrthosiphon pisum (strain 5AT)</name>
    <dbReference type="NCBI Taxonomy" id="572265"/>
    <lineage>
        <taxon>Bacteria</taxon>
        <taxon>Pseudomonadati</taxon>
        <taxon>Pseudomonadota</taxon>
        <taxon>Gammaproteobacteria</taxon>
        <taxon>Enterobacterales</taxon>
        <taxon>Enterobacteriaceae</taxon>
        <taxon>aphid secondary symbionts</taxon>
        <taxon>Candidatus Williamhamiltonella</taxon>
    </lineage>
</organism>
<dbReference type="HOGENOM" id="CLU_1545500_0_0_6"/>
<reference evidence="1 2" key="1">
    <citation type="journal article" date="2009" name="Proc. Natl. Acad. Sci. U.S.A.">
        <title>Hamiltonella defensa, genome evolution of protective bacterial endosymbiont from pathogenic ancestors.</title>
        <authorList>
            <person name="Degnan P.H."/>
            <person name="Yu Y."/>
            <person name="Sisneros N."/>
            <person name="Wing R.A."/>
            <person name="Moran N.A."/>
        </authorList>
    </citation>
    <scope>NUCLEOTIDE SEQUENCE [LARGE SCALE GENOMIC DNA]</scope>
    <source>
        <strain evidence="2">5AT</strain>
    </source>
</reference>
<proteinExistence type="predicted"/>
<name>C4K3T2_HAMD5</name>